<dbReference type="InterPro" id="IPR001584">
    <property type="entry name" value="Integrase_cat-core"/>
</dbReference>
<dbReference type="InterPro" id="IPR039537">
    <property type="entry name" value="Retrotran_Ty1/copia-like"/>
</dbReference>
<evidence type="ECO:0000256" key="1">
    <source>
        <dbReference type="ARBA" id="ARBA00022670"/>
    </source>
</evidence>
<dbReference type="PANTHER" id="PTHR42648">
    <property type="entry name" value="TRANSPOSASE, PUTATIVE-RELATED"/>
    <property type="match status" value="1"/>
</dbReference>
<keyword evidence="9" id="KW-1185">Reference proteome</keyword>
<feature type="compositionally biased region" description="Pro residues" evidence="5">
    <location>
        <begin position="968"/>
        <end position="978"/>
    </location>
</feature>
<dbReference type="GO" id="GO:0008233">
    <property type="term" value="F:peptidase activity"/>
    <property type="evidence" value="ECO:0007669"/>
    <property type="project" value="UniProtKB-KW"/>
</dbReference>
<dbReference type="GO" id="GO:0015074">
    <property type="term" value="P:DNA integration"/>
    <property type="evidence" value="ECO:0007669"/>
    <property type="project" value="InterPro"/>
</dbReference>
<keyword evidence="4" id="KW-0862">Zinc</keyword>
<gene>
    <name evidence="8" type="ORF">U9M48_036315</name>
</gene>
<evidence type="ECO:0000259" key="6">
    <source>
        <dbReference type="PROSITE" id="PS50158"/>
    </source>
</evidence>
<dbReference type="InterPro" id="IPR036397">
    <property type="entry name" value="RNaseH_sf"/>
</dbReference>
<dbReference type="Pfam" id="PF07727">
    <property type="entry name" value="RVT_2"/>
    <property type="match status" value="1"/>
</dbReference>
<evidence type="ECO:0000313" key="9">
    <source>
        <dbReference type="Proteomes" id="UP001341281"/>
    </source>
</evidence>
<feature type="region of interest" description="Disordered" evidence="5">
    <location>
        <begin position="324"/>
        <end position="441"/>
    </location>
</feature>
<reference evidence="8 9" key="1">
    <citation type="submission" date="2024-02" db="EMBL/GenBank/DDBJ databases">
        <title>High-quality chromosome-scale genome assembly of Pensacola bahiagrass (Paspalum notatum Flugge var. saurae).</title>
        <authorList>
            <person name="Vega J.M."/>
            <person name="Podio M."/>
            <person name="Orjuela J."/>
            <person name="Siena L.A."/>
            <person name="Pessino S.C."/>
            <person name="Combes M.C."/>
            <person name="Mariac C."/>
            <person name="Albertini E."/>
            <person name="Pupilli F."/>
            <person name="Ortiz J.P.A."/>
            <person name="Leblanc O."/>
        </authorList>
    </citation>
    <scope>NUCLEOTIDE SEQUENCE [LARGE SCALE GENOMIC DNA]</scope>
    <source>
        <strain evidence="8">R1</strain>
        <tissue evidence="8">Leaf</tissue>
    </source>
</reference>
<feature type="region of interest" description="Disordered" evidence="5">
    <location>
        <begin position="1"/>
        <end position="179"/>
    </location>
</feature>
<dbReference type="PROSITE" id="PS50994">
    <property type="entry name" value="INTEGRASE"/>
    <property type="match status" value="1"/>
</dbReference>
<dbReference type="Pfam" id="PF22936">
    <property type="entry name" value="Pol_BBD"/>
    <property type="match status" value="1"/>
</dbReference>
<name>A0AAQ3UD78_PASNO</name>
<dbReference type="SUPFAM" id="SSF53098">
    <property type="entry name" value="Ribonuclease H-like"/>
    <property type="match status" value="1"/>
</dbReference>
<dbReference type="InterPro" id="IPR036875">
    <property type="entry name" value="Znf_CCHC_sf"/>
</dbReference>
<feature type="compositionally biased region" description="Basic and acidic residues" evidence="5">
    <location>
        <begin position="91"/>
        <end position="104"/>
    </location>
</feature>
<keyword evidence="1" id="KW-0645">Protease</keyword>
<feature type="compositionally biased region" description="Basic and acidic residues" evidence="5">
    <location>
        <begin position="16"/>
        <end position="32"/>
    </location>
</feature>
<keyword evidence="2" id="KW-0479">Metal-binding</keyword>
<organism evidence="8 9">
    <name type="scientific">Paspalum notatum var. saurae</name>
    <dbReference type="NCBI Taxonomy" id="547442"/>
    <lineage>
        <taxon>Eukaryota</taxon>
        <taxon>Viridiplantae</taxon>
        <taxon>Streptophyta</taxon>
        <taxon>Embryophyta</taxon>
        <taxon>Tracheophyta</taxon>
        <taxon>Spermatophyta</taxon>
        <taxon>Magnoliopsida</taxon>
        <taxon>Liliopsida</taxon>
        <taxon>Poales</taxon>
        <taxon>Poaceae</taxon>
        <taxon>PACMAD clade</taxon>
        <taxon>Panicoideae</taxon>
        <taxon>Andropogonodae</taxon>
        <taxon>Paspaleae</taxon>
        <taxon>Paspalinae</taxon>
        <taxon>Paspalum</taxon>
    </lineage>
</organism>
<dbReference type="Pfam" id="PF13976">
    <property type="entry name" value="gag_pre-integrs"/>
    <property type="match status" value="1"/>
</dbReference>
<dbReference type="EMBL" id="CP144752">
    <property type="protein sequence ID" value="WVZ89970.1"/>
    <property type="molecule type" value="Genomic_DNA"/>
</dbReference>
<dbReference type="PROSITE" id="PS50158">
    <property type="entry name" value="ZF_CCHC"/>
    <property type="match status" value="1"/>
</dbReference>
<dbReference type="SUPFAM" id="SSF57756">
    <property type="entry name" value="Retrovirus zinc finger-like domains"/>
    <property type="match status" value="1"/>
</dbReference>
<feature type="compositionally biased region" description="Basic and acidic residues" evidence="5">
    <location>
        <begin position="111"/>
        <end position="124"/>
    </location>
</feature>
<feature type="compositionally biased region" description="Basic residues" evidence="5">
    <location>
        <begin position="55"/>
        <end position="76"/>
    </location>
</feature>
<evidence type="ECO:0000259" key="7">
    <source>
        <dbReference type="PROSITE" id="PS50994"/>
    </source>
</evidence>
<feature type="compositionally biased region" description="Low complexity" evidence="5">
    <location>
        <begin position="330"/>
        <end position="344"/>
    </location>
</feature>
<feature type="domain" description="Integrase catalytic" evidence="7">
    <location>
        <begin position="695"/>
        <end position="863"/>
    </location>
</feature>
<dbReference type="InterPro" id="IPR057670">
    <property type="entry name" value="SH3_retrovirus"/>
</dbReference>
<feature type="compositionally biased region" description="Basic residues" evidence="5">
    <location>
        <begin position="399"/>
        <end position="411"/>
    </location>
</feature>
<dbReference type="InterPro" id="IPR054722">
    <property type="entry name" value="PolX-like_BBD"/>
</dbReference>
<dbReference type="SMART" id="SM00343">
    <property type="entry name" value="ZnF_C2HC"/>
    <property type="match status" value="1"/>
</dbReference>
<feature type="compositionally biased region" description="Low complexity" evidence="5">
    <location>
        <begin position="979"/>
        <end position="993"/>
    </location>
</feature>
<dbReference type="InterPro" id="IPR001878">
    <property type="entry name" value="Znf_CCHC"/>
</dbReference>
<evidence type="ECO:0000313" key="8">
    <source>
        <dbReference type="EMBL" id="WVZ89970.1"/>
    </source>
</evidence>
<dbReference type="GO" id="GO:0003676">
    <property type="term" value="F:nucleic acid binding"/>
    <property type="evidence" value="ECO:0007669"/>
    <property type="project" value="InterPro"/>
</dbReference>
<dbReference type="PANTHER" id="PTHR42648:SF25">
    <property type="entry name" value="RNA-DIRECTED DNA POLYMERASE"/>
    <property type="match status" value="1"/>
</dbReference>
<evidence type="ECO:0000256" key="4">
    <source>
        <dbReference type="PROSITE-ProRule" id="PRU00047"/>
    </source>
</evidence>
<keyword evidence="3" id="KW-0378">Hydrolase</keyword>
<dbReference type="Pfam" id="PF25597">
    <property type="entry name" value="SH3_retrovirus"/>
    <property type="match status" value="1"/>
</dbReference>
<feature type="domain" description="CCHC-type" evidence="6">
    <location>
        <begin position="442"/>
        <end position="457"/>
    </location>
</feature>
<dbReference type="Pfam" id="PF00098">
    <property type="entry name" value="zf-CCHC"/>
    <property type="match status" value="1"/>
</dbReference>
<dbReference type="GO" id="GO:0006508">
    <property type="term" value="P:proteolysis"/>
    <property type="evidence" value="ECO:0007669"/>
    <property type="project" value="UniProtKB-KW"/>
</dbReference>
<evidence type="ECO:0000256" key="5">
    <source>
        <dbReference type="SAM" id="MobiDB-lite"/>
    </source>
</evidence>
<keyword evidence="4" id="KW-0863">Zinc-finger</keyword>
<feature type="region of interest" description="Disordered" evidence="5">
    <location>
        <begin position="1238"/>
        <end position="1280"/>
    </location>
</feature>
<feature type="compositionally biased region" description="Gly residues" evidence="5">
    <location>
        <begin position="129"/>
        <end position="145"/>
    </location>
</feature>
<feature type="compositionally biased region" description="Basic and acidic residues" evidence="5">
    <location>
        <begin position="347"/>
        <end position="357"/>
    </location>
</feature>
<evidence type="ECO:0000256" key="3">
    <source>
        <dbReference type="ARBA" id="ARBA00022801"/>
    </source>
</evidence>
<feature type="compositionally biased region" description="Polar residues" evidence="5">
    <location>
        <begin position="1"/>
        <end position="12"/>
    </location>
</feature>
<proteinExistence type="predicted"/>
<dbReference type="Gene3D" id="4.10.60.10">
    <property type="entry name" value="Zinc finger, CCHC-type"/>
    <property type="match status" value="1"/>
</dbReference>
<evidence type="ECO:0000256" key="2">
    <source>
        <dbReference type="ARBA" id="ARBA00022723"/>
    </source>
</evidence>
<protein>
    <submittedName>
        <fullName evidence="8">Uncharacterized protein</fullName>
    </submittedName>
</protein>
<dbReference type="InterPro" id="IPR012337">
    <property type="entry name" value="RNaseH-like_sf"/>
</dbReference>
<dbReference type="Proteomes" id="UP001341281">
    <property type="component" value="Chromosome 08"/>
</dbReference>
<dbReference type="InterPro" id="IPR013103">
    <property type="entry name" value="RVT_2"/>
</dbReference>
<dbReference type="GO" id="GO:0008270">
    <property type="term" value="F:zinc ion binding"/>
    <property type="evidence" value="ECO:0007669"/>
    <property type="project" value="UniProtKB-KW"/>
</dbReference>
<feature type="compositionally biased region" description="Low complexity" evidence="5">
    <location>
        <begin position="33"/>
        <end position="53"/>
    </location>
</feature>
<sequence>MSDGQSQRSVASSARHRQEAEVAAAADRERAAAETTATTARAARLAAAQLAQQGRKWKQRRRRTRRVRRRRARGSARRSTGSCASVDGTDEGLRLARDAARERTAQWADAQPHERGGGSPDRRGRANGAPGGGARGGRAPSGGGSPDRRGRADGAPGGGRDRGLHRRRGSPSPDRYRDHHGYQAIVRDVGPGSGWPTLTKTNYVEWAAVMRVRLQVRHMWEAVRHGDVDYYEDRRALDALIAAVPPEMRSLSKSGLPRRLGTPWLQHASAATVPARPHRQHFARSGRTWPSSRVRTLMTLLSVSTLAAKLVQFGDDTYDEERAVRSFSGASPRSTSASLARSSRLGPVHDVDRRGDRSSQAPFGPYQHRREAVSHSGTGGRHRQGDGKKGESSSATGDRKRKPRKGRKRVQTRAQGRAEGDTREGAQGGAAGNQKPARDDPCRNCGKLGHWAKECRQPRRGQAHVAQVEEEEPALLLAHASIEPLPAASAAANLLHLDEPKAHAFLGDDSSNDKTDGWCLDTGATHHMTGRREFFTELDSTVRGSVKFGDASGVEIKGVGSVLFTATSGEHKLLTGVYYIPALRNSIISLGQLDENGSRVVIESGVLRIWDHHRRLLAKVTRGTNRLYVLNVQVAQPLCLAARRDDEAWQWHERFGHLHFEALKRLSANEMVRGLPSLDHVEQLCDVCVLTKQRRLPFPHQSSFRAKERLELVHGDLCGPVTPATPGGRRYFLLLVDDLSRYMERLRTPSARARAAAEAECGRKLRVLRTNNGGEFTEAEFASYCADEGIRRHYSAPYSPQQNGVVERRNQTVVGMARALHKQRGMPAVFWGEAVATAVYILNRSPTKALNGKTPYEAWHGLKPAVSHLRVFGCLAFVKELGHIGKLDDRSTPGVFIGYAEGSKAYRILDPGTQRVRTARDVVFDEGRGWAWDKAVDDGSTPTYDDFTVEYIHFERAGGVGSSSTPSMPTPVPEPPPTLVSRSPATTSAAPSSSPTPPQPATPRTSAPTVTPLGTSTPTPARVDHGMAEFATPLSHDEERLDAYHDGEPLRYRMMENLFGNQPVPGLVPRDLEAQLHLACDDGEPRSFAEAERHAAWRAAMQSEMDAVETNRTWELADLPRGHHAITLKWVFKLKKDEAGAIIKHKARLVARGFVQQEGDRLRRCLRPRGTDGIRATSPCAGCPEGRHVHHMDVKSAFLNGDLKEEVYVHQPPGFEIPGKEGKVLCPRKALYGLRRHRGRGMPSWTPRSKGWASSKARTRRPSTGGAMVETPGGGCLRRRLGDHRRQGCERWLRSRKR</sequence>
<dbReference type="Gene3D" id="3.30.420.10">
    <property type="entry name" value="Ribonuclease H-like superfamily/Ribonuclease H"/>
    <property type="match status" value="1"/>
</dbReference>
<accession>A0AAQ3UD78</accession>
<feature type="region of interest" description="Disordered" evidence="5">
    <location>
        <begin position="958"/>
        <end position="1023"/>
    </location>
</feature>
<dbReference type="InterPro" id="IPR025724">
    <property type="entry name" value="GAG-pre-integrase_dom"/>
</dbReference>